<name>A0A022Y1X5_TRISD</name>
<proteinExistence type="predicted"/>
<dbReference type="AlphaFoldDB" id="A0A022Y1X5"/>
<keyword evidence="3" id="KW-1185">Reference proteome</keyword>
<dbReference type="Proteomes" id="UP000023623">
    <property type="component" value="Unassembled WGS sequence"/>
</dbReference>
<evidence type="ECO:0000313" key="2">
    <source>
        <dbReference type="EMBL" id="EZF76774.1"/>
    </source>
</evidence>
<gene>
    <name evidence="2" type="ORF">H105_01954</name>
</gene>
<accession>A0A022Y1X5</accession>
<dbReference type="EMBL" id="KK208765">
    <property type="protein sequence ID" value="EZF76774.1"/>
    <property type="molecule type" value="Genomic_DNA"/>
</dbReference>
<feature type="region of interest" description="Disordered" evidence="1">
    <location>
        <begin position="127"/>
        <end position="157"/>
    </location>
</feature>
<dbReference type="HOGENOM" id="CLU_141805_0_0_1"/>
<sequence>MAYESVYSEGWPTCFHATLLRALDVPLCHGWAGSDFITIWGRMDHVMYIRSEHQARGMENVQTMGGSQILCDAGGFVSPTVETASASASASALRMPEECERQQRRTPVSLFLGEDFVSLMSGSRFGEADRSMGESKATPAFGSHRQHAVHATATDNQ</sequence>
<protein>
    <submittedName>
        <fullName evidence="2">Uncharacterized protein</fullName>
    </submittedName>
</protein>
<evidence type="ECO:0000313" key="3">
    <source>
        <dbReference type="Proteomes" id="UP000023623"/>
    </source>
</evidence>
<organism evidence="2 3">
    <name type="scientific">Trichophyton soudanense CBS 452.61</name>
    <dbReference type="NCBI Taxonomy" id="1215331"/>
    <lineage>
        <taxon>Eukaryota</taxon>
        <taxon>Fungi</taxon>
        <taxon>Dikarya</taxon>
        <taxon>Ascomycota</taxon>
        <taxon>Pezizomycotina</taxon>
        <taxon>Eurotiomycetes</taxon>
        <taxon>Eurotiomycetidae</taxon>
        <taxon>Onygenales</taxon>
        <taxon>Arthrodermataceae</taxon>
        <taxon>Trichophyton</taxon>
    </lineage>
</organism>
<reference evidence="2 3" key="1">
    <citation type="submission" date="2014-02" db="EMBL/GenBank/DDBJ databases">
        <title>The Genome Sequence of Trichophyton rubrum (morphotype soudanense) CBS 452.61.</title>
        <authorList>
            <consortium name="The Broad Institute Genomics Platform"/>
            <person name="Cuomo C.A."/>
            <person name="White T.C."/>
            <person name="Graser Y."/>
            <person name="Martinez-Rossi N."/>
            <person name="Heitman J."/>
            <person name="Young S.K."/>
            <person name="Zeng Q."/>
            <person name="Gargeya S."/>
            <person name="Abouelleil A."/>
            <person name="Alvarado L."/>
            <person name="Chapman S.B."/>
            <person name="Gainer-Dewar J."/>
            <person name="Goldberg J."/>
            <person name="Griggs A."/>
            <person name="Gujja S."/>
            <person name="Hansen M."/>
            <person name="Howarth C."/>
            <person name="Imamovic A."/>
            <person name="Larimer J."/>
            <person name="Martinez D."/>
            <person name="Murphy C."/>
            <person name="Pearson M.D."/>
            <person name="Persinoti G."/>
            <person name="Poon T."/>
            <person name="Priest M."/>
            <person name="Roberts A.D."/>
            <person name="Saif S."/>
            <person name="Shea T.D."/>
            <person name="Sykes S.N."/>
            <person name="Wortman J."/>
            <person name="Nusbaum C."/>
            <person name="Birren B."/>
        </authorList>
    </citation>
    <scope>NUCLEOTIDE SEQUENCE [LARGE SCALE GENOMIC DNA]</scope>
    <source>
        <strain evidence="2 3">CBS 452.61</strain>
    </source>
</reference>
<evidence type="ECO:0000256" key="1">
    <source>
        <dbReference type="SAM" id="MobiDB-lite"/>
    </source>
</evidence>